<gene>
    <name evidence="4" type="ORF">V1264_006809</name>
</gene>
<dbReference type="InterPro" id="IPR002048">
    <property type="entry name" value="EF_hand_dom"/>
</dbReference>
<reference evidence="4 5" key="1">
    <citation type="submission" date="2024-02" db="EMBL/GenBank/DDBJ databases">
        <title>Chromosome-scale genome assembly of the rough periwinkle Littorina saxatilis.</title>
        <authorList>
            <person name="De Jode A."/>
            <person name="Faria R."/>
            <person name="Formenti G."/>
            <person name="Sims Y."/>
            <person name="Smith T.P."/>
            <person name="Tracey A."/>
            <person name="Wood J.M.D."/>
            <person name="Zagrodzka Z.B."/>
            <person name="Johannesson K."/>
            <person name="Butlin R.K."/>
            <person name="Leder E.H."/>
        </authorList>
    </citation>
    <scope>NUCLEOTIDE SEQUENCE [LARGE SCALE GENOMIC DNA]</scope>
    <source>
        <strain evidence="4">Snail1</strain>
        <tissue evidence="4">Muscle</tissue>
    </source>
</reference>
<dbReference type="PROSITE" id="PS50222">
    <property type="entry name" value="EF_HAND_2"/>
    <property type="match status" value="2"/>
</dbReference>
<dbReference type="Pfam" id="PF13202">
    <property type="entry name" value="EF-hand_5"/>
    <property type="match status" value="1"/>
</dbReference>
<dbReference type="InterPro" id="IPR011992">
    <property type="entry name" value="EF-hand-dom_pair"/>
</dbReference>
<dbReference type="InterPro" id="IPR018247">
    <property type="entry name" value="EF_Hand_1_Ca_BS"/>
</dbReference>
<sequence length="142" mass="15627">MTPIVLLLLALSPLALGSSEPQREAILFNQADQNKDGQLTQADLRQIFLNFDVNKDSSITQAEFVNDWTQLYTLGSPQEAATLFGRADTDKDGAITDKDLPAIFSFFDMDGNGLVDQNEFLTQWGDLRLDAPDTVVVSTMSP</sequence>
<evidence type="ECO:0000256" key="2">
    <source>
        <dbReference type="SAM" id="SignalP"/>
    </source>
</evidence>
<protein>
    <recommendedName>
        <fullName evidence="3">EF-hand domain-containing protein</fullName>
    </recommendedName>
</protein>
<comment type="caution">
    <text evidence="4">The sequence shown here is derived from an EMBL/GenBank/DDBJ whole genome shotgun (WGS) entry which is preliminary data.</text>
</comment>
<dbReference type="AlphaFoldDB" id="A0AAN9AYG0"/>
<feature type="domain" description="EF-hand" evidence="3">
    <location>
        <begin position="39"/>
        <end position="74"/>
    </location>
</feature>
<accession>A0AAN9AYG0</accession>
<proteinExistence type="predicted"/>
<name>A0AAN9AYG0_9CAEN</name>
<keyword evidence="1" id="KW-0106">Calcium</keyword>
<dbReference type="GO" id="GO:0005509">
    <property type="term" value="F:calcium ion binding"/>
    <property type="evidence" value="ECO:0007669"/>
    <property type="project" value="InterPro"/>
</dbReference>
<evidence type="ECO:0000313" key="5">
    <source>
        <dbReference type="Proteomes" id="UP001374579"/>
    </source>
</evidence>
<evidence type="ECO:0000256" key="1">
    <source>
        <dbReference type="ARBA" id="ARBA00022837"/>
    </source>
</evidence>
<dbReference type="Proteomes" id="UP001374579">
    <property type="component" value="Unassembled WGS sequence"/>
</dbReference>
<evidence type="ECO:0000259" key="3">
    <source>
        <dbReference type="PROSITE" id="PS50222"/>
    </source>
</evidence>
<organism evidence="4 5">
    <name type="scientific">Littorina saxatilis</name>
    <dbReference type="NCBI Taxonomy" id="31220"/>
    <lineage>
        <taxon>Eukaryota</taxon>
        <taxon>Metazoa</taxon>
        <taxon>Spiralia</taxon>
        <taxon>Lophotrochozoa</taxon>
        <taxon>Mollusca</taxon>
        <taxon>Gastropoda</taxon>
        <taxon>Caenogastropoda</taxon>
        <taxon>Littorinimorpha</taxon>
        <taxon>Littorinoidea</taxon>
        <taxon>Littorinidae</taxon>
        <taxon>Littorina</taxon>
    </lineage>
</organism>
<dbReference type="SUPFAM" id="SSF47473">
    <property type="entry name" value="EF-hand"/>
    <property type="match status" value="1"/>
</dbReference>
<keyword evidence="5" id="KW-1185">Reference proteome</keyword>
<evidence type="ECO:0000313" key="4">
    <source>
        <dbReference type="EMBL" id="KAK7095397.1"/>
    </source>
</evidence>
<dbReference type="SMART" id="SM00054">
    <property type="entry name" value="EFh"/>
    <property type="match status" value="2"/>
</dbReference>
<dbReference type="Gene3D" id="1.10.238.10">
    <property type="entry name" value="EF-hand"/>
    <property type="match status" value="1"/>
</dbReference>
<feature type="domain" description="EF-hand" evidence="3">
    <location>
        <begin position="95"/>
        <end position="130"/>
    </location>
</feature>
<dbReference type="Pfam" id="PF13833">
    <property type="entry name" value="EF-hand_8"/>
    <property type="match status" value="1"/>
</dbReference>
<keyword evidence="2" id="KW-0732">Signal</keyword>
<dbReference type="EMBL" id="JBAMIC010000018">
    <property type="protein sequence ID" value="KAK7095397.1"/>
    <property type="molecule type" value="Genomic_DNA"/>
</dbReference>
<feature type="chain" id="PRO_5042847853" description="EF-hand domain-containing protein" evidence="2">
    <location>
        <begin position="18"/>
        <end position="142"/>
    </location>
</feature>
<feature type="signal peptide" evidence="2">
    <location>
        <begin position="1"/>
        <end position="17"/>
    </location>
</feature>
<dbReference type="PROSITE" id="PS00018">
    <property type="entry name" value="EF_HAND_1"/>
    <property type="match status" value="1"/>
</dbReference>